<keyword evidence="2" id="KW-1185">Reference proteome</keyword>
<dbReference type="EMBL" id="JBBPBN010000037">
    <property type="protein sequence ID" value="KAK9000815.1"/>
    <property type="molecule type" value="Genomic_DNA"/>
</dbReference>
<accession>A0ABR2QJU5</accession>
<reference evidence="1 2" key="1">
    <citation type="journal article" date="2024" name="G3 (Bethesda)">
        <title>Genome assembly of Hibiscus sabdariffa L. provides insights into metabolisms of medicinal natural products.</title>
        <authorList>
            <person name="Kim T."/>
        </authorList>
    </citation>
    <scope>NUCLEOTIDE SEQUENCE [LARGE SCALE GENOMIC DNA]</scope>
    <source>
        <strain evidence="1">TK-2024</strain>
        <tissue evidence="1">Old leaves</tissue>
    </source>
</reference>
<gene>
    <name evidence="1" type="ORF">V6N11_081299</name>
</gene>
<evidence type="ECO:0000313" key="2">
    <source>
        <dbReference type="Proteomes" id="UP001396334"/>
    </source>
</evidence>
<comment type="caution">
    <text evidence="1">The sequence shown here is derived from an EMBL/GenBank/DDBJ whole genome shotgun (WGS) entry which is preliminary data.</text>
</comment>
<protein>
    <submittedName>
        <fullName evidence="1">Uncharacterized protein</fullName>
    </submittedName>
</protein>
<proteinExistence type="predicted"/>
<dbReference type="Proteomes" id="UP001396334">
    <property type="component" value="Unassembled WGS sequence"/>
</dbReference>
<organism evidence="1 2">
    <name type="scientific">Hibiscus sabdariffa</name>
    <name type="common">roselle</name>
    <dbReference type="NCBI Taxonomy" id="183260"/>
    <lineage>
        <taxon>Eukaryota</taxon>
        <taxon>Viridiplantae</taxon>
        <taxon>Streptophyta</taxon>
        <taxon>Embryophyta</taxon>
        <taxon>Tracheophyta</taxon>
        <taxon>Spermatophyta</taxon>
        <taxon>Magnoliopsida</taxon>
        <taxon>eudicotyledons</taxon>
        <taxon>Gunneridae</taxon>
        <taxon>Pentapetalae</taxon>
        <taxon>rosids</taxon>
        <taxon>malvids</taxon>
        <taxon>Malvales</taxon>
        <taxon>Malvaceae</taxon>
        <taxon>Malvoideae</taxon>
        <taxon>Hibiscus</taxon>
    </lineage>
</organism>
<evidence type="ECO:0000313" key="1">
    <source>
        <dbReference type="EMBL" id="KAK9000815.1"/>
    </source>
</evidence>
<sequence>MLLGSVPSYLGGSPTILVIGATCTKKMNTISATETLYLAEATSMVEQIGALAVTYMNAKGGDVIAAVMSNIFGSA</sequence>
<name>A0ABR2QJU5_9ROSI</name>